<dbReference type="AlphaFoldDB" id="K0RP89"/>
<proteinExistence type="predicted"/>
<comment type="caution">
    <text evidence="1">The sequence shown here is derived from an EMBL/GenBank/DDBJ whole genome shotgun (WGS) entry which is preliminary data.</text>
</comment>
<name>K0RP89_THAOC</name>
<protein>
    <submittedName>
        <fullName evidence="1">Uncharacterized protein</fullName>
    </submittedName>
</protein>
<keyword evidence="2" id="KW-1185">Reference proteome</keyword>
<organism evidence="1 2">
    <name type="scientific">Thalassiosira oceanica</name>
    <name type="common">Marine diatom</name>
    <dbReference type="NCBI Taxonomy" id="159749"/>
    <lineage>
        <taxon>Eukaryota</taxon>
        <taxon>Sar</taxon>
        <taxon>Stramenopiles</taxon>
        <taxon>Ochrophyta</taxon>
        <taxon>Bacillariophyta</taxon>
        <taxon>Coscinodiscophyceae</taxon>
        <taxon>Thalassiosirophycidae</taxon>
        <taxon>Thalassiosirales</taxon>
        <taxon>Thalassiosiraceae</taxon>
        <taxon>Thalassiosira</taxon>
    </lineage>
</organism>
<dbReference type="Proteomes" id="UP000266841">
    <property type="component" value="Unassembled WGS sequence"/>
</dbReference>
<evidence type="ECO:0000313" key="2">
    <source>
        <dbReference type="Proteomes" id="UP000266841"/>
    </source>
</evidence>
<feature type="non-terminal residue" evidence="1">
    <location>
        <position position="1"/>
    </location>
</feature>
<sequence>FPPVDLRAVCFVRAMLTVCCRKKLSETFYDKAACRPRAAAVS</sequence>
<dbReference type="EMBL" id="AGNL01033728">
    <property type="protein sequence ID" value="EJK55588.1"/>
    <property type="molecule type" value="Genomic_DNA"/>
</dbReference>
<gene>
    <name evidence="1" type="ORF">THAOC_24668</name>
</gene>
<evidence type="ECO:0000313" key="1">
    <source>
        <dbReference type="EMBL" id="EJK55588.1"/>
    </source>
</evidence>
<reference evidence="1 2" key="1">
    <citation type="journal article" date="2012" name="Genome Biol.">
        <title>Genome and low-iron response of an oceanic diatom adapted to chronic iron limitation.</title>
        <authorList>
            <person name="Lommer M."/>
            <person name="Specht M."/>
            <person name="Roy A.S."/>
            <person name="Kraemer L."/>
            <person name="Andreson R."/>
            <person name="Gutowska M.A."/>
            <person name="Wolf J."/>
            <person name="Bergner S.V."/>
            <person name="Schilhabel M.B."/>
            <person name="Klostermeier U.C."/>
            <person name="Beiko R.G."/>
            <person name="Rosenstiel P."/>
            <person name="Hippler M."/>
            <person name="Laroche J."/>
        </authorList>
    </citation>
    <scope>NUCLEOTIDE SEQUENCE [LARGE SCALE GENOMIC DNA]</scope>
    <source>
        <strain evidence="1 2">CCMP1005</strain>
    </source>
</reference>
<accession>K0RP89</accession>